<dbReference type="EMBL" id="JZWV01000020">
    <property type="protein sequence ID" value="KJY39476.1"/>
    <property type="molecule type" value="Genomic_DNA"/>
</dbReference>
<dbReference type="AlphaFoldDB" id="A0A0F4K2S8"/>
<dbReference type="OrthoDB" id="8026818at2"/>
<comment type="similarity">
    <text evidence="1">Belongs to the CdaR family.</text>
</comment>
<feature type="compositionally biased region" description="Basic and acidic residues" evidence="2">
    <location>
        <begin position="631"/>
        <end position="640"/>
    </location>
</feature>
<dbReference type="InterPro" id="IPR003018">
    <property type="entry name" value="GAF"/>
</dbReference>
<dbReference type="InterPro" id="IPR051448">
    <property type="entry name" value="CdaR-like_regulators"/>
</dbReference>
<dbReference type="InterPro" id="IPR042070">
    <property type="entry name" value="PucR_C-HTH_sf"/>
</dbReference>
<evidence type="ECO:0000256" key="1">
    <source>
        <dbReference type="ARBA" id="ARBA00006754"/>
    </source>
</evidence>
<dbReference type="STRING" id="68223.GCA_002028425_03342"/>
<dbReference type="Proteomes" id="UP000033551">
    <property type="component" value="Unassembled WGS sequence"/>
</dbReference>
<dbReference type="Gene3D" id="3.30.450.40">
    <property type="match status" value="1"/>
</dbReference>
<dbReference type="Gene3D" id="1.10.10.2840">
    <property type="entry name" value="PucR C-terminal helix-turn-helix domain"/>
    <property type="match status" value="1"/>
</dbReference>
<proteinExistence type="inferred from homology"/>
<dbReference type="InterPro" id="IPR029016">
    <property type="entry name" value="GAF-like_dom_sf"/>
</dbReference>
<evidence type="ECO:0000259" key="3">
    <source>
        <dbReference type="SMART" id="SM00065"/>
    </source>
</evidence>
<accession>A0A0F4K2S8</accession>
<keyword evidence="5" id="KW-1185">Reference proteome</keyword>
<organism evidence="4 5">
    <name type="scientific">Streptomyces katrae</name>
    <dbReference type="NCBI Taxonomy" id="68223"/>
    <lineage>
        <taxon>Bacteria</taxon>
        <taxon>Bacillati</taxon>
        <taxon>Actinomycetota</taxon>
        <taxon>Actinomycetes</taxon>
        <taxon>Kitasatosporales</taxon>
        <taxon>Streptomycetaceae</taxon>
        <taxon>Streptomyces</taxon>
    </lineage>
</organism>
<comment type="caution">
    <text evidence="4">The sequence shown here is derived from an EMBL/GenBank/DDBJ whole genome shotgun (WGS) entry which is preliminary data.</text>
</comment>
<reference evidence="4 5" key="1">
    <citation type="submission" date="2015-02" db="EMBL/GenBank/DDBJ databases">
        <authorList>
            <person name="Ju K.-S."/>
            <person name="Doroghazi J.R."/>
            <person name="Metcalf W."/>
        </authorList>
    </citation>
    <scope>NUCLEOTIDE SEQUENCE [LARGE SCALE GENOMIC DNA]</scope>
    <source>
        <strain evidence="4 5">NRRL ISP-5550</strain>
    </source>
</reference>
<sequence length="651" mass="69121">MRGDEAGALAVLELLAEDAPPGRYEALLTDARAAGADDATLDGLTRALELARSVQARATRSRQREAALTALVDTAHDLTSPYDIDGLLRLITRRARRLLGFDMAWLSLSRPDGSAYVRTSEGETTAFNVGLELGTGRGLGSIAQARRSPVWTPDYLTDPTIAHAPGIDAVVEAEGLHAIIAVPLRRGDSTLGALYGSDRAVRQFSPDEIGIMLSLADLAAVAIEKARLLEQTRDQVTELEAFGSRTHTALTRVRHLWECHARLAGLVLDGAGLPTLARATADALDGVLQVRDPGGRPLTATGELPGLDEEAVTKGALQALTLRRPARLPGELWLAPVLAGAEDLGVLLLSASAPLTDEDVRLLQLAAQSVACLMLIQRGTAAAEGPVHDELLADLLDRPHSVDLHLLERTRRLGIDLDRPHVVVVARPEGGELGKAVAWATSYAYRMGGLKGVRRGCIVLVLPGSDASAAAHRASGELSPLLGHAVSTGAAGPTTGPGDVARTYAEAVRCLDALTALDGVGGTASLQELGFLGLLLSADHDVESYITRTIGPVLEYDTGRPAELTRTLEAYFASGASPTHAAEALHVHPNTVSRRLERIAELLGPDWQKPARALEIQMALRLRRTRTVLHDRRTAADRSDASPYTAPYEAP</sequence>
<feature type="domain" description="GAF" evidence="3">
    <location>
        <begin position="83"/>
        <end position="233"/>
    </location>
</feature>
<dbReference type="SMART" id="SM00065">
    <property type="entry name" value="GAF"/>
    <property type="match status" value="1"/>
</dbReference>
<dbReference type="SUPFAM" id="SSF55781">
    <property type="entry name" value="GAF domain-like"/>
    <property type="match status" value="1"/>
</dbReference>
<evidence type="ECO:0000313" key="5">
    <source>
        <dbReference type="Proteomes" id="UP000033551"/>
    </source>
</evidence>
<dbReference type="InterPro" id="IPR041522">
    <property type="entry name" value="CdaR_GGDEF"/>
</dbReference>
<dbReference type="RefSeq" id="WP_045945510.1">
    <property type="nucleotide sequence ID" value="NZ_JZWV01000020.1"/>
</dbReference>
<dbReference type="InterPro" id="IPR025736">
    <property type="entry name" value="PucR_C-HTH_dom"/>
</dbReference>
<protein>
    <submittedName>
        <fullName evidence="4">Transcriptional regulator</fullName>
    </submittedName>
</protein>
<dbReference type="Pfam" id="PF13556">
    <property type="entry name" value="HTH_30"/>
    <property type="match status" value="1"/>
</dbReference>
<evidence type="ECO:0000256" key="2">
    <source>
        <dbReference type="SAM" id="MobiDB-lite"/>
    </source>
</evidence>
<feature type="region of interest" description="Disordered" evidence="2">
    <location>
        <begin position="631"/>
        <end position="651"/>
    </location>
</feature>
<evidence type="ECO:0000313" key="4">
    <source>
        <dbReference type="EMBL" id="KJY39476.1"/>
    </source>
</evidence>
<name>A0A0F4K2S8_9ACTN</name>
<dbReference type="PANTHER" id="PTHR33744:SF1">
    <property type="entry name" value="DNA-BINDING TRANSCRIPTIONAL ACTIVATOR ADER"/>
    <property type="match status" value="1"/>
</dbReference>
<dbReference type="PANTHER" id="PTHR33744">
    <property type="entry name" value="CARBOHYDRATE DIACID REGULATOR"/>
    <property type="match status" value="1"/>
</dbReference>
<dbReference type="Pfam" id="PF17853">
    <property type="entry name" value="GGDEF_2"/>
    <property type="match status" value="1"/>
</dbReference>
<gene>
    <name evidence="4" type="ORF">VR44_01605</name>
</gene>
<dbReference type="Pfam" id="PF13185">
    <property type="entry name" value="GAF_2"/>
    <property type="match status" value="1"/>
</dbReference>
<dbReference type="PATRIC" id="fig|68223.7.peg.5679"/>